<dbReference type="Pfam" id="PF02669">
    <property type="entry name" value="KdpC"/>
    <property type="match status" value="1"/>
</dbReference>
<reference evidence="14" key="1">
    <citation type="journal article" date="2019" name="Int. J. Syst. Evol. Microbiol.">
        <title>The Global Catalogue of Microorganisms (GCM) 10K type strain sequencing project: providing services to taxonomists for standard genome sequencing and annotation.</title>
        <authorList>
            <consortium name="The Broad Institute Genomics Platform"/>
            <consortium name="The Broad Institute Genome Sequencing Center for Infectious Disease"/>
            <person name="Wu L."/>
            <person name="Ma J."/>
        </authorList>
    </citation>
    <scope>NUCLEOTIDE SEQUENCE [LARGE SCALE GENOMIC DNA]</scope>
    <source>
        <strain evidence="14">CGMCC 1.19029</strain>
    </source>
</reference>
<keyword evidence="3 11" id="KW-0633">Potassium transport</keyword>
<dbReference type="PANTHER" id="PTHR30042:SF2">
    <property type="entry name" value="POTASSIUM-TRANSPORTING ATPASE KDPC SUBUNIT"/>
    <property type="match status" value="1"/>
</dbReference>
<keyword evidence="8 11" id="KW-1133">Transmembrane helix</keyword>
<evidence type="ECO:0000256" key="4">
    <source>
        <dbReference type="ARBA" id="ARBA00022692"/>
    </source>
</evidence>
<evidence type="ECO:0000313" key="13">
    <source>
        <dbReference type="EMBL" id="MFC4299219.1"/>
    </source>
</evidence>
<evidence type="ECO:0000256" key="5">
    <source>
        <dbReference type="ARBA" id="ARBA00022741"/>
    </source>
</evidence>
<keyword evidence="9 11" id="KW-0406">Ion transport</keyword>
<evidence type="ECO:0000256" key="7">
    <source>
        <dbReference type="ARBA" id="ARBA00022958"/>
    </source>
</evidence>
<comment type="subunit">
    <text evidence="11">The system is composed of three essential subunits: KdpA, KdpB and KdpC.</text>
</comment>
<evidence type="ECO:0000256" key="12">
    <source>
        <dbReference type="SAM" id="MobiDB-lite"/>
    </source>
</evidence>
<comment type="similarity">
    <text evidence="11">Belongs to the KdpC family.</text>
</comment>
<dbReference type="RefSeq" id="WP_376813770.1">
    <property type="nucleotide sequence ID" value="NZ_JBHSDY010000010.1"/>
</dbReference>
<comment type="function">
    <text evidence="11">Part of the high-affinity ATP-driven potassium transport (or Kdp) system, which catalyzes the hydrolysis of ATP coupled with the electrogenic transport of potassium into the cytoplasm. This subunit acts as a catalytic chaperone that increases the ATP-binding affinity of the ATP-hydrolyzing subunit KdpB by the formation of a transient KdpB/KdpC/ATP ternary complex.</text>
</comment>
<protein>
    <recommendedName>
        <fullName evidence="11">Potassium-transporting ATPase KdpC subunit</fullName>
    </recommendedName>
    <alternativeName>
        <fullName evidence="11">ATP phosphohydrolase [potassium-transporting] C chain</fullName>
    </alternativeName>
    <alternativeName>
        <fullName evidence="11">Potassium-binding and translocating subunit C</fullName>
    </alternativeName>
    <alternativeName>
        <fullName evidence="11">Potassium-translocating ATPase C chain</fullName>
    </alternativeName>
</protein>
<evidence type="ECO:0000256" key="1">
    <source>
        <dbReference type="ARBA" id="ARBA00022448"/>
    </source>
</evidence>
<dbReference type="PANTHER" id="PTHR30042">
    <property type="entry name" value="POTASSIUM-TRANSPORTING ATPASE C CHAIN"/>
    <property type="match status" value="1"/>
</dbReference>
<comment type="caution">
    <text evidence="13">The sequence shown here is derived from an EMBL/GenBank/DDBJ whole genome shotgun (WGS) entry which is preliminary data.</text>
</comment>
<evidence type="ECO:0000256" key="2">
    <source>
        <dbReference type="ARBA" id="ARBA00022475"/>
    </source>
</evidence>
<dbReference type="NCBIfam" id="TIGR00681">
    <property type="entry name" value="kdpC"/>
    <property type="match status" value="1"/>
</dbReference>
<dbReference type="HAMAP" id="MF_00276">
    <property type="entry name" value="KdpC"/>
    <property type="match status" value="1"/>
</dbReference>
<feature type="region of interest" description="Disordered" evidence="12">
    <location>
        <begin position="1"/>
        <end position="20"/>
    </location>
</feature>
<dbReference type="EMBL" id="JBHSDY010000010">
    <property type="protein sequence ID" value="MFC4299219.1"/>
    <property type="molecule type" value="Genomic_DNA"/>
</dbReference>
<dbReference type="InterPro" id="IPR003820">
    <property type="entry name" value="KdpC"/>
</dbReference>
<keyword evidence="4 11" id="KW-0812">Transmembrane</keyword>
<sequence>MASPQAPLQTPSHLQPTPARVSDRGALRGAIGLSILTLAGFGFLYSLAGVGIGQALFQDAANGSLVERDGRIVGSALVAQPFVGDRYFQPRPSAADYNPMALAGSNQARTNPDLRKRLEDAREAIARREGVEPAAVPDDLFTQSGSGVDPHITPQAAVLQINRIARARGVGRDAIARLVKRHTQEKQWGIFGQARVNVLELNLALDALAPLPSGDARGTPGPAR</sequence>
<keyword evidence="14" id="KW-1185">Reference proteome</keyword>
<keyword evidence="2 11" id="KW-1003">Cell membrane</keyword>
<keyword evidence="7 11" id="KW-0630">Potassium</keyword>
<evidence type="ECO:0000256" key="10">
    <source>
        <dbReference type="ARBA" id="ARBA00023136"/>
    </source>
</evidence>
<feature type="transmembrane region" description="Helical" evidence="11">
    <location>
        <begin position="30"/>
        <end position="57"/>
    </location>
</feature>
<organism evidence="13 14">
    <name type="scientific">Castellaniella hirudinis</name>
    <dbReference type="NCBI Taxonomy" id="1144617"/>
    <lineage>
        <taxon>Bacteria</taxon>
        <taxon>Pseudomonadati</taxon>
        <taxon>Pseudomonadota</taxon>
        <taxon>Betaproteobacteria</taxon>
        <taxon>Burkholderiales</taxon>
        <taxon>Alcaligenaceae</taxon>
        <taxon>Castellaniella</taxon>
    </lineage>
</organism>
<proteinExistence type="inferred from homology"/>
<comment type="subcellular location">
    <subcellularLocation>
        <location evidence="11">Cell membrane</location>
        <topology evidence="11">Single-pass membrane protein</topology>
    </subcellularLocation>
</comment>
<evidence type="ECO:0000256" key="8">
    <source>
        <dbReference type="ARBA" id="ARBA00022989"/>
    </source>
</evidence>
<accession>A0ABV8S2M7</accession>
<keyword evidence="1 11" id="KW-0813">Transport</keyword>
<keyword evidence="5 11" id="KW-0547">Nucleotide-binding</keyword>
<feature type="compositionally biased region" description="Polar residues" evidence="12">
    <location>
        <begin position="1"/>
        <end position="15"/>
    </location>
</feature>
<evidence type="ECO:0000256" key="11">
    <source>
        <dbReference type="HAMAP-Rule" id="MF_00276"/>
    </source>
</evidence>
<dbReference type="Proteomes" id="UP001595756">
    <property type="component" value="Unassembled WGS sequence"/>
</dbReference>
<evidence type="ECO:0000256" key="3">
    <source>
        <dbReference type="ARBA" id="ARBA00022538"/>
    </source>
</evidence>
<gene>
    <name evidence="11 13" type="primary">kdpC</name>
    <name evidence="13" type="ORF">ACFO0J_14330</name>
</gene>
<keyword evidence="10 11" id="KW-0472">Membrane</keyword>
<evidence type="ECO:0000256" key="9">
    <source>
        <dbReference type="ARBA" id="ARBA00023065"/>
    </source>
</evidence>
<evidence type="ECO:0000256" key="6">
    <source>
        <dbReference type="ARBA" id="ARBA00022840"/>
    </source>
</evidence>
<dbReference type="NCBIfam" id="NF001454">
    <property type="entry name" value="PRK00315.1"/>
    <property type="match status" value="1"/>
</dbReference>
<keyword evidence="6 11" id="KW-0067">ATP-binding</keyword>
<evidence type="ECO:0000313" key="14">
    <source>
        <dbReference type="Proteomes" id="UP001595756"/>
    </source>
</evidence>
<dbReference type="PIRSF" id="PIRSF001296">
    <property type="entry name" value="K_ATPase_KdpC"/>
    <property type="match status" value="1"/>
</dbReference>
<name>A0ABV8S2M7_9BURK</name>